<dbReference type="Proteomes" id="UP000319040">
    <property type="component" value="Unassembled WGS sequence"/>
</dbReference>
<dbReference type="SUPFAM" id="SSF53448">
    <property type="entry name" value="Nucleotide-diphospho-sugar transferases"/>
    <property type="match status" value="1"/>
</dbReference>
<reference evidence="3 4" key="1">
    <citation type="submission" date="2017-05" db="EMBL/GenBank/DDBJ databases">
        <authorList>
            <person name="Varghese N."/>
            <person name="Submissions S."/>
        </authorList>
    </citation>
    <scope>NUCLEOTIDE SEQUENCE [LARGE SCALE GENOMIC DNA]</scope>
    <source>
        <strain evidence="3 4">DSM 27040</strain>
    </source>
</reference>
<accession>A0A521DGH4</accession>
<evidence type="ECO:0000259" key="2">
    <source>
        <dbReference type="Pfam" id="PF02709"/>
    </source>
</evidence>
<dbReference type="Pfam" id="PF02709">
    <property type="entry name" value="Glyco_transf_7C"/>
    <property type="match status" value="1"/>
</dbReference>
<gene>
    <name evidence="3" type="ORF">SAMN06265379_105171</name>
</gene>
<dbReference type="GO" id="GO:0016757">
    <property type="term" value="F:glycosyltransferase activity"/>
    <property type="evidence" value="ECO:0007669"/>
    <property type="project" value="UniProtKB-KW"/>
</dbReference>
<dbReference type="EMBL" id="FXTB01000005">
    <property type="protein sequence ID" value="SMO70819.1"/>
    <property type="molecule type" value="Genomic_DNA"/>
</dbReference>
<dbReference type="Gene3D" id="3.90.550.10">
    <property type="entry name" value="Spore Coat Polysaccharide Biosynthesis Protein SpsA, Chain A"/>
    <property type="match status" value="1"/>
</dbReference>
<proteinExistence type="predicted"/>
<dbReference type="RefSeq" id="WP_142533621.1">
    <property type="nucleotide sequence ID" value="NZ_FXTB01000005.1"/>
</dbReference>
<evidence type="ECO:0000313" key="4">
    <source>
        <dbReference type="Proteomes" id="UP000319040"/>
    </source>
</evidence>
<sequence length="259" mass="29920">MDVTAELTIVIPVRIDCKERKENLDIVLFSILETTSAFIIILEADSKRQYFFKEREDRIKYVFIHDDNPILHRTHYLNKLLKMSETDKVGIWDTDVILNAKQIKDGINAINNGITLCYPYDGRFLFLGAKQSNQVRYNMTSFLNLTDENTTDVPTALGRPSVGGAFIVNKDRYLQAGGENENFYGWGPEDAERLKRMEILQEPIARIKGPLFHLYHPRGINSACGYTERDKNNVNELIKVCSMKTAEMHDYIDTWTWKS</sequence>
<evidence type="ECO:0000256" key="1">
    <source>
        <dbReference type="ARBA" id="ARBA00022679"/>
    </source>
</evidence>
<keyword evidence="4" id="KW-1185">Reference proteome</keyword>
<dbReference type="OrthoDB" id="7295299at2"/>
<dbReference type="AlphaFoldDB" id="A0A521DGH4"/>
<feature type="domain" description="Galactosyltransferase C-terminal" evidence="2">
    <location>
        <begin position="162"/>
        <end position="216"/>
    </location>
</feature>
<organism evidence="3 4">
    <name type="scientific">Saccharicrinis carchari</name>
    <dbReference type="NCBI Taxonomy" id="1168039"/>
    <lineage>
        <taxon>Bacteria</taxon>
        <taxon>Pseudomonadati</taxon>
        <taxon>Bacteroidota</taxon>
        <taxon>Bacteroidia</taxon>
        <taxon>Marinilabiliales</taxon>
        <taxon>Marinilabiliaceae</taxon>
        <taxon>Saccharicrinis</taxon>
    </lineage>
</organism>
<evidence type="ECO:0000313" key="3">
    <source>
        <dbReference type="EMBL" id="SMO70819.1"/>
    </source>
</evidence>
<protein>
    <submittedName>
        <fullName evidence="3">N-terminal domain of galactosyltransferase</fullName>
    </submittedName>
</protein>
<name>A0A521DGH4_SACCC</name>
<dbReference type="InterPro" id="IPR027791">
    <property type="entry name" value="Galactosyl_T_C"/>
</dbReference>
<keyword evidence="3" id="KW-0328">Glycosyltransferase</keyword>
<keyword evidence="1 3" id="KW-0808">Transferase</keyword>
<dbReference type="InterPro" id="IPR029044">
    <property type="entry name" value="Nucleotide-diphossugar_trans"/>
</dbReference>